<keyword evidence="2" id="KW-1133">Transmembrane helix</keyword>
<sequence length="517" mass="60251">MTEPKNFHINAIPVFNGDQSTLALFISASESFIDTFTNKENPRDVKNEWILRLIVSKLEDELENLLSDLDAPRELNTPPPEQVEQNLRPPPATAELTETLEEIFEPIPQNQNEDTLSDSIHFNENVEPRNGIPISDDAIESKPNQYFITPVSMNPRKVKHIKIGKQNKFFVQISRNNNEQEIIEFLKNYTAKTQELFNELVTVTELPQNPQLPYKVNSDTINIYERIAVVKSYIKNEKIYFIIEIPIVEKLPYSYFHLYSIPVKTIHSYNIIIPQTKYLALNEKFYTLSNERCKQVANMEFLCNAQQSHKISQNSPCEVQLLQFTNSYKKCAQKQVEIQNPKFEKLKENRWLIILPNETVITSECPTSKEKISLIGNFVMEIPETCQVHIEEKILKTYQNPVKNTEIIKIPNIEIPVLQKPVNSRQKPLKLETVQLDEIHPLIKQLENTEEMIRENNIPNFNEKPNLWTIFLYAIIAFGLAIIIFKHRSKLTPKKKTSTPEKEPEEEEIQLRNFRKP</sequence>
<name>A0A9P0FG14_BRAAE</name>
<dbReference type="AlphaFoldDB" id="A0A9P0FG14"/>
<evidence type="ECO:0000313" key="4">
    <source>
        <dbReference type="Proteomes" id="UP001154078"/>
    </source>
</evidence>
<accession>A0A9P0FG14</accession>
<evidence type="ECO:0000256" key="2">
    <source>
        <dbReference type="SAM" id="Phobius"/>
    </source>
</evidence>
<evidence type="ECO:0000256" key="1">
    <source>
        <dbReference type="SAM" id="MobiDB-lite"/>
    </source>
</evidence>
<dbReference type="Proteomes" id="UP001154078">
    <property type="component" value="Chromosome 3"/>
</dbReference>
<organism evidence="3 4">
    <name type="scientific">Brassicogethes aeneus</name>
    <name type="common">Rape pollen beetle</name>
    <name type="synonym">Meligethes aeneus</name>
    <dbReference type="NCBI Taxonomy" id="1431903"/>
    <lineage>
        <taxon>Eukaryota</taxon>
        <taxon>Metazoa</taxon>
        <taxon>Ecdysozoa</taxon>
        <taxon>Arthropoda</taxon>
        <taxon>Hexapoda</taxon>
        <taxon>Insecta</taxon>
        <taxon>Pterygota</taxon>
        <taxon>Neoptera</taxon>
        <taxon>Endopterygota</taxon>
        <taxon>Coleoptera</taxon>
        <taxon>Polyphaga</taxon>
        <taxon>Cucujiformia</taxon>
        <taxon>Nitidulidae</taxon>
        <taxon>Meligethinae</taxon>
        <taxon>Brassicogethes</taxon>
    </lineage>
</organism>
<dbReference type="InterPro" id="IPR022048">
    <property type="entry name" value="Envelope_fusion-like"/>
</dbReference>
<keyword evidence="4" id="KW-1185">Reference proteome</keyword>
<proteinExistence type="predicted"/>
<reference evidence="3" key="1">
    <citation type="submission" date="2021-12" db="EMBL/GenBank/DDBJ databases">
        <authorList>
            <person name="King R."/>
        </authorList>
    </citation>
    <scope>NUCLEOTIDE SEQUENCE</scope>
</reference>
<gene>
    <name evidence="3" type="ORF">MELIAE_LOCUS5169</name>
</gene>
<feature type="transmembrane region" description="Helical" evidence="2">
    <location>
        <begin position="467"/>
        <end position="485"/>
    </location>
</feature>
<dbReference type="Pfam" id="PF12259">
    <property type="entry name" value="Baculo_F"/>
    <property type="match status" value="1"/>
</dbReference>
<keyword evidence="2" id="KW-0472">Membrane</keyword>
<protein>
    <recommendedName>
        <fullName evidence="5">Envelope protein</fullName>
    </recommendedName>
</protein>
<evidence type="ECO:0000313" key="3">
    <source>
        <dbReference type="EMBL" id="CAH0553068.1"/>
    </source>
</evidence>
<dbReference type="OrthoDB" id="6628329at2759"/>
<feature type="region of interest" description="Disordered" evidence="1">
    <location>
        <begin position="493"/>
        <end position="517"/>
    </location>
</feature>
<feature type="region of interest" description="Disordered" evidence="1">
    <location>
        <begin position="69"/>
        <end position="88"/>
    </location>
</feature>
<evidence type="ECO:0008006" key="5">
    <source>
        <dbReference type="Google" id="ProtNLM"/>
    </source>
</evidence>
<keyword evidence="2" id="KW-0812">Transmembrane</keyword>
<dbReference type="EMBL" id="OV121134">
    <property type="protein sequence ID" value="CAH0553068.1"/>
    <property type="molecule type" value="Genomic_DNA"/>
</dbReference>